<dbReference type="OrthoDB" id="3596146at2759"/>
<name>A0A2C5YIS7_9HYPO</name>
<gene>
    <name evidence="1" type="ORF">CDD81_8</name>
</gene>
<reference evidence="1 2" key="1">
    <citation type="submission" date="2017-06" db="EMBL/GenBank/DDBJ databases">
        <title>Ant-infecting Ophiocordyceps genomes reveal a high diversity of potential behavioral manipulation genes and a possible major role for enterotoxins.</title>
        <authorList>
            <person name="De Bekker C."/>
            <person name="Evans H.C."/>
            <person name="Brachmann A."/>
            <person name="Hughes D.P."/>
        </authorList>
    </citation>
    <scope>NUCLEOTIDE SEQUENCE [LARGE SCALE GENOMIC DNA]</scope>
    <source>
        <strain evidence="1 2">Map64</strain>
    </source>
</reference>
<sequence length="204" mass="22461">MERLGGGVLAAVEVTSLDNLLASLRPSGPLPTYFPPLDALCAKHRAATLSPTLSISGRPAPLIYALVSRLAGLNYALLVVDFEGWFDASRLVCADEHLHHVYVMQDEDPCADLFNINSTHHGQQQDFYTRQIPPAPKIRAAAHQCMLRAAAASRHRQWWGEIVIGAEPAAGHVVVPPGRSRGWLRVERRGEAWLAHSEWGSFLF</sequence>
<organism evidence="1 2">
    <name type="scientific">Ophiocordyceps australis</name>
    <dbReference type="NCBI Taxonomy" id="1399860"/>
    <lineage>
        <taxon>Eukaryota</taxon>
        <taxon>Fungi</taxon>
        <taxon>Dikarya</taxon>
        <taxon>Ascomycota</taxon>
        <taxon>Pezizomycotina</taxon>
        <taxon>Sordariomycetes</taxon>
        <taxon>Hypocreomycetidae</taxon>
        <taxon>Hypocreales</taxon>
        <taxon>Ophiocordycipitaceae</taxon>
        <taxon>Ophiocordyceps</taxon>
    </lineage>
</organism>
<accession>A0A2C5YIS7</accession>
<dbReference type="STRING" id="1399860.A0A2C5YIS7"/>
<comment type="caution">
    <text evidence="1">The sequence shown here is derived from an EMBL/GenBank/DDBJ whole genome shotgun (WGS) entry which is preliminary data.</text>
</comment>
<protein>
    <submittedName>
        <fullName evidence="1">Uncharacterized protein</fullName>
    </submittedName>
</protein>
<dbReference type="EMBL" id="NJET01000001">
    <property type="protein sequence ID" value="PHH67400.1"/>
    <property type="molecule type" value="Genomic_DNA"/>
</dbReference>
<evidence type="ECO:0000313" key="2">
    <source>
        <dbReference type="Proteomes" id="UP000226192"/>
    </source>
</evidence>
<dbReference type="AlphaFoldDB" id="A0A2C5YIS7"/>
<proteinExistence type="predicted"/>
<dbReference type="Proteomes" id="UP000226192">
    <property type="component" value="Unassembled WGS sequence"/>
</dbReference>
<keyword evidence="2" id="KW-1185">Reference proteome</keyword>
<evidence type="ECO:0000313" key="1">
    <source>
        <dbReference type="EMBL" id="PHH67400.1"/>
    </source>
</evidence>